<reference evidence="12 13" key="1">
    <citation type="submission" date="2020-04" db="EMBL/GenBank/DDBJ databases">
        <title>Plant Genome Project.</title>
        <authorList>
            <person name="Zhang R.-G."/>
        </authorList>
    </citation>
    <scope>NUCLEOTIDE SEQUENCE [LARGE SCALE GENOMIC DNA]</scope>
    <source>
        <strain evidence="12">YNK0</strain>
        <tissue evidence="12">Leaf</tissue>
    </source>
</reference>
<dbReference type="InterPro" id="IPR021109">
    <property type="entry name" value="Peptidase_aspartic_dom_sf"/>
</dbReference>
<keyword evidence="2" id="KW-0548">Nucleotidyltransferase</keyword>
<evidence type="ECO:0008006" key="14">
    <source>
        <dbReference type="Google" id="ProtNLM"/>
    </source>
</evidence>
<comment type="caution">
    <text evidence="12">The sequence shown here is derived from an EMBL/GenBank/DDBJ whole genome shotgun (WGS) entry which is preliminary data.</text>
</comment>
<gene>
    <name evidence="12" type="ORF">HHK36_010651</name>
</gene>
<dbReference type="Pfam" id="PF03732">
    <property type="entry name" value="Retrotrans_gag"/>
    <property type="match status" value="1"/>
</dbReference>
<protein>
    <recommendedName>
        <fullName evidence="14">Reverse transcriptase</fullName>
    </recommendedName>
</protein>
<dbReference type="Pfam" id="PF17917">
    <property type="entry name" value="RT_RNaseH"/>
    <property type="match status" value="1"/>
</dbReference>
<evidence type="ECO:0000256" key="1">
    <source>
        <dbReference type="ARBA" id="ARBA00022679"/>
    </source>
</evidence>
<dbReference type="OrthoDB" id="411857at2759"/>
<dbReference type="Pfam" id="PF01535">
    <property type="entry name" value="PPR"/>
    <property type="match status" value="2"/>
</dbReference>
<dbReference type="CDD" id="cd00303">
    <property type="entry name" value="retropepsin_like"/>
    <property type="match status" value="1"/>
</dbReference>
<proteinExistence type="predicted"/>
<accession>A0A834ZBD5</accession>
<name>A0A834ZBD5_TETSI</name>
<dbReference type="GO" id="GO:0004519">
    <property type="term" value="F:endonuclease activity"/>
    <property type="evidence" value="ECO:0007669"/>
    <property type="project" value="UniProtKB-KW"/>
</dbReference>
<evidence type="ECO:0000313" key="12">
    <source>
        <dbReference type="EMBL" id="KAF8402565.1"/>
    </source>
</evidence>
<dbReference type="InterPro" id="IPR043502">
    <property type="entry name" value="DNA/RNA_pol_sf"/>
</dbReference>
<dbReference type="AlphaFoldDB" id="A0A834ZBD5"/>
<feature type="domain" description="Reverse transcriptase RNase H-like" evidence="11">
    <location>
        <begin position="728"/>
        <end position="781"/>
    </location>
</feature>
<keyword evidence="7" id="KW-0695">RNA-directed DNA polymerase</keyword>
<evidence type="ECO:0000256" key="4">
    <source>
        <dbReference type="ARBA" id="ARBA00022737"/>
    </source>
</evidence>
<keyword evidence="4" id="KW-0677">Repeat</keyword>
<evidence type="ECO:0000256" key="3">
    <source>
        <dbReference type="ARBA" id="ARBA00022722"/>
    </source>
</evidence>
<dbReference type="InterPro" id="IPR005162">
    <property type="entry name" value="Retrotrans_gag_dom"/>
</dbReference>
<feature type="repeat" description="PPR" evidence="8">
    <location>
        <begin position="935"/>
        <end position="969"/>
    </location>
</feature>
<dbReference type="InterPro" id="IPR044795">
    <property type="entry name" value="THA8L-like"/>
</dbReference>
<evidence type="ECO:0000256" key="7">
    <source>
        <dbReference type="ARBA" id="ARBA00022918"/>
    </source>
</evidence>
<dbReference type="SUPFAM" id="SSF56672">
    <property type="entry name" value="DNA/RNA polymerases"/>
    <property type="match status" value="1"/>
</dbReference>
<dbReference type="Pfam" id="PF08284">
    <property type="entry name" value="RVP_2"/>
    <property type="match status" value="1"/>
</dbReference>
<dbReference type="GO" id="GO:0003964">
    <property type="term" value="F:RNA-directed DNA polymerase activity"/>
    <property type="evidence" value="ECO:0007669"/>
    <property type="project" value="UniProtKB-KW"/>
</dbReference>
<keyword evidence="13" id="KW-1185">Reference proteome</keyword>
<evidence type="ECO:0000259" key="10">
    <source>
        <dbReference type="Pfam" id="PF03732"/>
    </source>
</evidence>
<dbReference type="InterPro" id="IPR002885">
    <property type="entry name" value="PPR_rpt"/>
</dbReference>
<dbReference type="PANTHER" id="PTHR46870:SF1">
    <property type="entry name" value="OS03G0297700 PROTEIN"/>
    <property type="match status" value="1"/>
</dbReference>
<evidence type="ECO:0000256" key="8">
    <source>
        <dbReference type="PROSITE-ProRule" id="PRU00708"/>
    </source>
</evidence>
<dbReference type="PROSITE" id="PS51375">
    <property type="entry name" value="PPR"/>
    <property type="match status" value="1"/>
</dbReference>
<dbReference type="GO" id="GO:0016787">
    <property type="term" value="F:hydrolase activity"/>
    <property type="evidence" value="ECO:0007669"/>
    <property type="project" value="UniProtKB-KW"/>
</dbReference>
<evidence type="ECO:0000256" key="2">
    <source>
        <dbReference type="ARBA" id="ARBA00022695"/>
    </source>
</evidence>
<organism evidence="12 13">
    <name type="scientific">Tetracentron sinense</name>
    <name type="common">Spur-leaf</name>
    <dbReference type="NCBI Taxonomy" id="13715"/>
    <lineage>
        <taxon>Eukaryota</taxon>
        <taxon>Viridiplantae</taxon>
        <taxon>Streptophyta</taxon>
        <taxon>Embryophyta</taxon>
        <taxon>Tracheophyta</taxon>
        <taxon>Spermatophyta</taxon>
        <taxon>Magnoliopsida</taxon>
        <taxon>Trochodendrales</taxon>
        <taxon>Trochodendraceae</taxon>
        <taxon>Tetracentron</taxon>
    </lineage>
</organism>
<sequence length="1024" mass="118145">MLRLTPRLLQRTSSTYSSLRTQSLDSLLRDRGSEDEVQQQVRFLRHFSGSASSPSLSIWRRKKEMGKEGLIVAKELKRLKSDAIRLDRFMRTHVSRLLKSDLLAVLAEFQRQDLVFLCMKTFKGIWHKKYHKSINDDKKLLQLFTSFWGCREVGKEAMEQIFVGRTLSVNVLAKSLASKLRAELTLDMDQADLLQKLIERIDRMEASFHELKEESIARAHSTPTSPHGSAPRRGNIGRMDDHVHSGGVNQMRHLRLEFPRFDDTDPVPWLNQAERFFKFHQIPPDQQVEVASFHLEKEALQWYHWLERQYDFISWGTFSEALISRFGPTEFEDYSANLKRLKQIGSLRDYQSEFERTSSRLPDLPTSHLVSFFIEGLKDDIRWDVKSQKPLTMFQAISLARLYEEKQVQVRKNSRFGLAKSGTSYNPPALSATPKTTTSNFKRLTVAEMKERREKGLCYNCDEKFTTNHRCKAQQFCIVGEGAPFMELEQSNSEDDEDNNIDEQSPELVDSPAISFHALMGSIAPQTMRVQGTIKREPVTMLIDSGSTHNFLNEKIAKRLGCRVQIGGELRVTVASGETLSSNGMWPQLPFTVQQEKFVADMYLLDFGGCDVVLGAQWLRTLGPILWDFANLWMKFTANEKDITIQGMTEPQTKFIKSTQAQHEIRNGASCAVLYMCSAGVESKEPTNPELLQSLEQYADIFEEPKGLPPARDQDHQINLLPRSRPVSEMFAIIYAITKWRPYLIGRRFTIRTDHRSLKYMMDQRVSTPTQQKWLSKLLGYDYEVIYKKGSENCVADALSRYTTDASLAAISTPEARWLQDLILEMANSPHVVGITQKIQAGSSDYPNYTIEHGQLRYKGRLVLDSNTDVTKVSMQQMHDSPEAGHIYDVVRKEIWYRPDMFFYRDMLMMLARNKKVDEAKWVWGDLKREEVLFDLHTHGDIIRSFLDSGLPSEAMELYEEMKRSPDPPISLPYRVILKGLLPYPELREKVKDDFLELFPNMIVYDPPEDLFEGEKWERGSDDD</sequence>
<evidence type="ECO:0000313" key="13">
    <source>
        <dbReference type="Proteomes" id="UP000655225"/>
    </source>
</evidence>
<dbReference type="Gene3D" id="1.25.40.10">
    <property type="entry name" value="Tetratricopeptide repeat domain"/>
    <property type="match status" value="2"/>
</dbReference>
<dbReference type="EMBL" id="JABCRI010000007">
    <property type="protein sequence ID" value="KAF8402565.1"/>
    <property type="molecule type" value="Genomic_DNA"/>
</dbReference>
<keyword evidence="6" id="KW-0378">Hydrolase</keyword>
<keyword evidence="5" id="KW-0255">Endonuclease</keyword>
<evidence type="ECO:0000256" key="9">
    <source>
        <dbReference type="SAM" id="MobiDB-lite"/>
    </source>
</evidence>
<evidence type="ECO:0000259" key="11">
    <source>
        <dbReference type="Pfam" id="PF17917"/>
    </source>
</evidence>
<dbReference type="Gene3D" id="2.40.70.10">
    <property type="entry name" value="Acid Proteases"/>
    <property type="match status" value="1"/>
</dbReference>
<evidence type="ECO:0000256" key="5">
    <source>
        <dbReference type="ARBA" id="ARBA00022759"/>
    </source>
</evidence>
<dbReference type="PANTHER" id="PTHR46870">
    <property type="entry name" value="PROTEIN THYLAKOID ASSEMBLY 8-LIKE, CHLOROPLASTIC"/>
    <property type="match status" value="1"/>
</dbReference>
<keyword evidence="3" id="KW-0540">Nuclease</keyword>
<dbReference type="Proteomes" id="UP000655225">
    <property type="component" value="Unassembled WGS sequence"/>
</dbReference>
<feature type="region of interest" description="Disordered" evidence="9">
    <location>
        <begin position="217"/>
        <end position="242"/>
    </location>
</feature>
<dbReference type="SUPFAM" id="SSF50630">
    <property type="entry name" value="Acid proteases"/>
    <property type="match status" value="1"/>
</dbReference>
<keyword evidence="1" id="KW-0808">Transferase</keyword>
<feature type="domain" description="Retrotransposon gag" evidence="10">
    <location>
        <begin position="290"/>
        <end position="378"/>
    </location>
</feature>
<dbReference type="InterPro" id="IPR041373">
    <property type="entry name" value="RT_RNaseH"/>
</dbReference>
<evidence type="ECO:0000256" key="6">
    <source>
        <dbReference type="ARBA" id="ARBA00022801"/>
    </source>
</evidence>
<dbReference type="CDD" id="cd09274">
    <property type="entry name" value="RNase_HI_RT_Ty3"/>
    <property type="match status" value="1"/>
</dbReference>
<dbReference type="InterPro" id="IPR011990">
    <property type="entry name" value="TPR-like_helical_dom_sf"/>
</dbReference>